<keyword evidence="3" id="KW-1185">Reference proteome</keyword>
<dbReference type="AlphaFoldDB" id="A0A561CRM5"/>
<accession>A0A561CRM5</accession>
<dbReference type="EMBL" id="VIVN01000015">
    <property type="protein sequence ID" value="TWD93478.1"/>
    <property type="molecule type" value="Genomic_DNA"/>
</dbReference>
<comment type="caution">
    <text evidence="2">The sequence shown here is derived from an EMBL/GenBank/DDBJ whole genome shotgun (WGS) entry which is preliminary data.</text>
</comment>
<reference evidence="2 3" key="1">
    <citation type="submission" date="2019-06" db="EMBL/GenBank/DDBJ databases">
        <title>Sorghum-associated microbial communities from plants grown in Nebraska, USA.</title>
        <authorList>
            <person name="Schachtman D."/>
        </authorList>
    </citation>
    <scope>NUCLEOTIDE SEQUENCE [LARGE SCALE GENOMIC DNA]</scope>
    <source>
        <strain evidence="2 3">2482</strain>
    </source>
</reference>
<protein>
    <submittedName>
        <fullName evidence="2">Uncharacterized protein</fullName>
    </submittedName>
</protein>
<dbReference type="RefSeq" id="WP_144567629.1">
    <property type="nucleotide sequence ID" value="NZ_VIVN01000015.1"/>
</dbReference>
<dbReference type="Proteomes" id="UP000319671">
    <property type="component" value="Unassembled WGS sequence"/>
</dbReference>
<proteinExistence type="predicted"/>
<keyword evidence="1" id="KW-0472">Membrane</keyword>
<keyword evidence="1" id="KW-1133">Transmembrane helix</keyword>
<organism evidence="2 3">
    <name type="scientific">Neobacillus bataviensis</name>
    <dbReference type="NCBI Taxonomy" id="220685"/>
    <lineage>
        <taxon>Bacteria</taxon>
        <taxon>Bacillati</taxon>
        <taxon>Bacillota</taxon>
        <taxon>Bacilli</taxon>
        <taxon>Bacillales</taxon>
        <taxon>Bacillaceae</taxon>
        <taxon>Neobacillus</taxon>
    </lineage>
</organism>
<keyword evidence="1" id="KW-0812">Transmembrane</keyword>
<feature type="transmembrane region" description="Helical" evidence="1">
    <location>
        <begin position="7"/>
        <end position="27"/>
    </location>
</feature>
<evidence type="ECO:0000313" key="2">
    <source>
        <dbReference type="EMBL" id="TWD93478.1"/>
    </source>
</evidence>
<evidence type="ECO:0000313" key="3">
    <source>
        <dbReference type="Proteomes" id="UP000319671"/>
    </source>
</evidence>
<feature type="transmembrane region" description="Helical" evidence="1">
    <location>
        <begin position="33"/>
        <end position="54"/>
    </location>
</feature>
<name>A0A561CRM5_9BACI</name>
<sequence length="77" mass="8805">MGRYVSIFLLLIFISVALFFNLPLLFGEIFSQFIIGIIIIIFGSFIIAQLFYIIDLIKQKNRYATMHSKNAFVAPLG</sequence>
<evidence type="ECO:0000256" key="1">
    <source>
        <dbReference type="SAM" id="Phobius"/>
    </source>
</evidence>
<gene>
    <name evidence="2" type="ORF">FB550_115119</name>
</gene>